<organism evidence="1">
    <name type="scientific">Rhizopus microsporus var. microsporus</name>
    <dbReference type="NCBI Taxonomy" id="86635"/>
    <lineage>
        <taxon>Eukaryota</taxon>
        <taxon>Fungi</taxon>
        <taxon>Fungi incertae sedis</taxon>
        <taxon>Mucoromycota</taxon>
        <taxon>Mucoromycotina</taxon>
        <taxon>Mucoromycetes</taxon>
        <taxon>Mucorales</taxon>
        <taxon>Mucorineae</taxon>
        <taxon>Rhizopodaceae</taxon>
        <taxon>Rhizopus</taxon>
    </lineage>
</organism>
<dbReference type="Proteomes" id="UP000242414">
    <property type="component" value="Unassembled WGS sequence"/>
</dbReference>
<gene>
    <name evidence="1" type="ORF">BCV72DRAFT_316546</name>
</gene>
<name>A0A1X0QT62_RHIZD</name>
<dbReference type="AlphaFoldDB" id="A0A1X0QT62"/>
<proteinExistence type="predicted"/>
<sequence length="114" mass="13367">MPIINISDNLTIRIIPEYDSEVTTIRFANEAGFEEWFSNMAQKHASWDLRQSWANEKAKSFLGQSLAAPLRLYTIKYQCDHAGKPKKRKEIEVDRAKWYLFLFSSFPSSQLLRH</sequence>
<evidence type="ECO:0000313" key="1">
    <source>
        <dbReference type="EMBL" id="ORE02955.1"/>
    </source>
</evidence>
<accession>A0A1X0QT62</accession>
<dbReference type="EMBL" id="KV922024">
    <property type="protein sequence ID" value="ORE02955.1"/>
    <property type="molecule type" value="Genomic_DNA"/>
</dbReference>
<dbReference type="VEuPathDB" id="FungiDB:BCV72DRAFT_316546"/>
<reference evidence="1" key="1">
    <citation type="journal article" date="2016" name="Proc. Natl. Acad. Sci. U.S.A.">
        <title>Lipid metabolic changes in an early divergent fungus govern the establishment of a mutualistic symbiosis with endobacteria.</title>
        <authorList>
            <person name="Lastovetsky O.A."/>
            <person name="Gaspar M.L."/>
            <person name="Mondo S.J."/>
            <person name="LaButti K.M."/>
            <person name="Sandor L."/>
            <person name="Grigoriev I.V."/>
            <person name="Henry S.A."/>
            <person name="Pawlowska T.E."/>
        </authorList>
    </citation>
    <scope>NUCLEOTIDE SEQUENCE [LARGE SCALE GENOMIC DNA]</scope>
    <source>
        <strain evidence="1">ATCC 52814</strain>
    </source>
</reference>
<protein>
    <submittedName>
        <fullName evidence="1">Uncharacterized protein</fullName>
    </submittedName>
</protein>